<organism evidence="10 11">
    <name type="scientific">Paenibacillus naphthalenovorans</name>
    <dbReference type="NCBI Taxonomy" id="162209"/>
    <lineage>
        <taxon>Bacteria</taxon>
        <taxon>Bacillati</taxon>
        <taxon>Bacillota</taxon>
        <taxon>Bacilli</taxon>
        <taxon>Bacillales</taxon>
        <taxon>Paenibacillaceae</taxon>
        <taxon>Paenibacillus</taxon>
    </lineage>
</organism>
<dbReference type="Pfam" id="PF00366">
    <property type="entry name" value="Ribosomal_S17"/>
    <property type="match status" value="1"/>
</dbReference>
<evidence type="ECO:0000256" key="9">
    <source>
        <dbReference type="RuleBase" id="RU003872"/>
    </source>
</evidence>
<evidence type="ECO:0000256" key="4">
    <source>
        <dbReference type="ARBA" id="ARBA00022730"/>
    </source>
</evidence>
<evidence type="ECO:0000256" key="5">
    <source>
        <dbReference type="ARBA" id="ARBA00022884"/>
    </source>
</evidence>
<evidence type="ECO:0000313" key="10">
    <source>
        <dbReference type="EMBL" id="ALS24870.1"/>
    </source>
</evidence>
<proteinExistence type="inferred from homology"/>
<comment type="subunit">
    <text evidence="3 8">Part of the 30S ribosomal subunit.</text>
</comment>
<dbReference type="PROSITE" id="PS00056">
    <property type="entry name" value="RIBOSOMAL_S17"/>
    <property type="match status" value="1"/>
</dbReference>
<dbReference type="Gene3D" id="2.40.50.140">
    <property type="entry name" value="Nucleic acid-binding proteins"/>
    <property type="match status" value="1"/>
</dbReference>
<name>A0A0U2VVY3_9BACL</name>
<keyword evidence="11" id="KW-1185">Reference proteome</keyword>
<dbReference type="InterPro" id="IPR019984">
    <property type="entry name" value="Ribosomal_uS17_bact/chlr"/>
</dbReference>
<evidence type="ECO:0000256" key="7">
    <source>
        <dbReference type="ARBA" id="ARBA00023274"/>
    </source>
</evidence>
<dbReference type="InterPro" id="IPR000266">
    <property type="entry name" value="Ribosomal_uS17"/>
</dbReference>
<dbReference type="PANTHER" id="PTHR10744:SF1">
    <property type="entry name" value="SMALL RIBOSOMAL SUBUNIT PROTEIN US17M"/>
    <property type="match status" value="1"/>
</dbReference>
<keyword evidence="5 8" id="KW-0694">RNA-binding</keyword>
<dbReference type="GO" id="GO:0003735">
    <property type="term" value="F:structural constituent of ribosome"/>
    <property type="evidence" value="ECO:0007669"/>
    <property type="project" value="UniProtKB-UniRule"/>
</dbReference>
<dbReference type="GO" id="GO:0019843">
    <property type="term" value="F:rRNA binding"/>
    <property type="evidence" value="ECO:0007669"/>
    <property type="project" value="UniProtKB-UniRule"/>
</dbReference>
<dbReference type="SUPFAM" id="SSF50249">
    <property type="entry name" value="Nucleic acid-binding proteins"/>
    <property type="match status" value="1"/>
</dbReference>
<evidence type="ECO:0000256" key="6">
    <source>
        <dbReference type="ARBA" id="ARBA00022980"/>
    </source>
</evidence>
<dbReference type="GO" id="GO:0022627">
    <property type="term" value="C:cytosolic small ribosomal subunit"/>
    <property type="evidence" value="ECO:0007669"/>
    <property type="project" value="UniProtKB-UniRule"/>
</dbReference>
<dbReference type="GO" id="GO:0006412">
    <property type="term" value="P:translation"/>
    <property type="evidence" value="ECO:0007669"/>
    <property type="project" value="UniProtKB-UniRule"/>
</dbReference>
<dbReference type="STRING" id="162209.IJ22_45930"/>
<evidence type="ECO:0000256" key="2">
    <source>
        <dbReference type="ARBA" id="ARBA00010254"/>
    </source>
</evidence>
<dbReference type="HAMAP" id="MF_01345_B">
    <property type="entry name" value="Ribosomal_uS17_B"/>
    <property type="match status" value="1"/>
</dbReference>
<evidence type="ECO:0000313" key="11">
    <source>
        <dbReference type="Proteomes" id="UP000061660"/>
    </source>
</evidence>
<dbReference type="NCBIfam" id="NF004123">
    <property type="entry name" value="PRK05610.1"/>
    <property type="match status" value="1"/>
</dbReference>
<dbReference type="KEGG" id="pnp:IJ22_45930"/>
<gene>
    <name evidence="8" type="primary">rpsQ</name>
    <name evidence="10" type="ORF">IJ22_45930</name>
</gene>
<evidence type="ECO:0000256" key="8">
    <source>
        <dbReference type="HAMAP-Rule" id="MF_01345"/>
    </source>
</evidence>
<comment type="function">
    <text evidence="1 8">One of the primary rRNA binding proteins, it binds specifically to the 5'-end of 16S ribosomal RNA.</text>
</comment>
<evidence type="ECO:0000256" key="1">
    <source>
        <dbReference type="ARBA" id="ARBA00002932"/>
    </source>
</evidence>
<dbReference type="FunFam" id="2.40.50.140:FF:000026">
    <property type="entry name" value="30S ribosomal protein S17"/>
    <property type="match status" value="1"/>
</dbReference>
<dbReference type="EMBL" id="CP013652">
    <property type="protein sequence ID" value="ALS24870.1"/>
    <property type="molecule type" value="Genomic_DNA"/>
</dbReference>
<evidence type="ECO:0000256" key="3">
    <source>
        <dbReference type="ARBA" id="ARBA00011458"/>
    </source>
</evidence>
<dbReference type="AlphaFoldDB" id="A0A0U2VVY3"/>
<dbReference type="PANTHER" id="PTHR10744">
    <property type="entry name" value="40S RIBOSOMAL PROTEIN S11 FAMILY MEMBER"/>
    <property type="match status" value="1"/>
</dbReference>
<dbReference type="InterPro" id="IPR012340">
    <property type="entry name" value="NA-bd_OB-fold"/>
</dbReference>
<reference evidence="11" key="1">
    <citation type="submission" date="2015-12" db="EMBL/GenBank/DDBJ databases">
        <title>Complete genome sequences of two moderately thermophilic Paenibacillus species.</title>
        <authorList>
            <person name="Butler R.III."/>
            <person name="Wang J."/>
            <person name="Stark B.C."/>
            <person name="Pombert J.-F."/>
        </authorList>
    </citation>
    <scope>NUCLEOTIDE SEQUENCE [LARGE SCALE GENOMIC DNA]</scope>
    <source>
        <strain evidence="11">32O-Y</strain>
    </source>
</reference>
<accession>A0A0U2VVY3</accession>
<dbReference type="PRINTS" id="PR00973">
    <property type="entry name" value="RIBOSOMALS17"/>
</dbReference>
<dbReference type="OrthoDB" id="9811714at2"/>
<reference evidence="10 11" key="2">
    <citation type="journal article" date="2016" name="Genome Announc.">
        <title>Complete Genome Sequences of Two Interactive Moderate Thermophiles, Paenibacillus napthalenovorans 32O-Y and Paenibacillus sp. 32O-W.</title>
        <authorList>
            <person name="Butler R.R.III."/>
            <person name="Wang J."/>
            <person name="Stark B.C."/>
            <person name="Pombert J.F."/>
        </authorList>
    </citation>
    <scope>NUCLEOTIDE SEQUENCE [LARGE SCALE GENOMIC DNA]</scope>
    <source>
        <strain evidence="10 11">32O-Y</strain>
    </source>
</reference>
<dbReference type="InterPro" id="IPR019979">
    <property type="entry name" value="Ribosomal_uS17_CS"/>
</dbReference>
<keyword evidence="4 8" id="KW-0699">rRNA-binding</keyword>
<protein>
    <recommendedName>
        <fullName evidence="8">Small ribosomal subunit protein uS17</fullName>
    </recommendedName>
</protein>
<dbReference type="Proteomes" id="UP000061660">
    <property type="component" value="Chromosome"/>
</dbReference>
<dbReference type="NCBIfam" id="TIGR03635">
    <property type="entry name" value="uS17_bact"/>
    <property type="match status" value="1"/>
</dbReference>
<keyword evidence="7 8" id="KW-0687">Ribonucleoprotein</keyword>
<keyword evidence="6 8" id="KW-0689">Ribosomal protein</keyword>
<dbReference type="CDD" id="cd00364">
    <property type="entry name" value="Ribosomal_uS17"/>
    <property type="match status" value="1"/>
</dbReference>
<comment type="similarity">
    <text evidence="2 8 9">Belongs to the universal ribosomal protein uS17 family.</text>
</comment>
<sequence>MAERNERKTQQGKVVSDKMDKTIVVAVETYKKHDLYHKRIKYTKKFKAHDENNEAKIGDIVEIMETRPLSKDKRWRLVKVVEKAVIV</sequence>
<dbReference type="PATRIC" id="fig|162209.4.peg.4842"/>
<dbReference type="RefSeq" id="WP_054818719.1">
    <property type="nucleotide sequence ID" value="NZ_BJCS01000018.1"/>
</dbReference>